<dbReference type="InterPro" id="IPR037950">
    <property type="entry name" value="PgdA-like"/>
</dbReference>
<dbReference type="CDD" id="cd10938">
    <property type="entry name" value="CE4_HpPgdA_like"/>
    <property type="match status" value="1"/>
</dbReference>
<evidence type="ECO:0000313" key="3">
    <source>
        <dbReference type="Proteomes" id="UP000654993"/>
    </source>
</evidence>
<evidence type="ECO:0000259" key="1">
    <source>
        <dbReference type="PROSITE" id="PS51677"/>
    </source>
</evidence>
<dbReference type="GO" id="GO:0005975">
    <property type="term" value="P:carbohydrate metabolic process"/>
    <property type="evidence" value="ECO:0007669"/>
    <property type="project" value="InterPro"/>
</dbReference>
<dbReference type="InterPro" id="IPR002509">
    <property type="entry name" value="NODB_dom"/>
</dbReference>
<organism evidence="2 3">
    <name type="scientific">Insulibacter thermoxylanivorax</name>
    <dbReference type="NCBI Taxonomy" id="2749268"/>
    <lineage>
        <taxon>Bacteria</taxon>
        <taxon>Bacillati</taxon>
        <taxon>Bacillota</taxon>
        <taxon>Bacilli</taxon>
        <taxon>Bacillales</taxon>
        <taxon>Paenibacillaceae</taxon>
        <taxon>Insulibacter</taxon>
    </lineage>
</organism>
<dbReference type="AlphaFoldDB" id="A0A916QBB6"/>
<reference evidence="2" key="2">
    <citation type="journal article" date="2021" name="Data Brief">
        <title>Draft genome sequence data of the facultative, thermophilic, xylanolytic bacterium Paenibacillus sp. strain DA-C8.</title>
        <authorList>
            <person name="Chhe C."/>
            <person name="Uke A."/>
            <person name="Baramee S."/>
            <person name="Ungkulpasvich U."/>
            <person name="Tachaapaikoon C."/>
            <person name="Pason P."/>
            <person name="Waeonukul R."/>
            <person name="Ratanakhanokchai K."/>
            <person name="Kosugi A."/>
        </authorList>
    </citation>
    <scope>NUCLEOTIDE SEQUENCE</scope>
    <source>
        <strain evidence="2">DA-C8</strain>
    </source>
</reference>
<dbReference type="GO" id="GO:0016810">
    <property type="term" value="F:hydrolase activity, acting on carbon-nitrogen (but not peptide) bonds"/>
    <property type="evidence" value="ECO:0007669"/>
    <property type="project" value="InterPro"/>
</dbReference>
<name>A0A916QBB6_9BACL</name>
<dbReference type="PANTHER" id="PTHR47561">
    <property type="entry name" value="POLYSACCHARIDE DEACETYLASE FAMILY PROTEIN (AFU_ORTHOLOGUE AFUA_6G05030)"/>
    <property type="match status" value="1"/>
</dbReference>
<dbReference type="Pfam" id="PF01522">
    <property type="entry name" value="Polysacc_deac_1"/>
    <property type="match status" value="1"/>
</dbReference>
<reference evidence="2" key="1">
    <citation type="submission" date="2020-08" db="EMBL/GenBank/DDBJ databases">
        <authorList>
            <person name="Uke A."/>
            <person name="Chhe C."/>
            <person name="Baramee S."/>
            <person name="Kosugi A."/>
        </authorList>
    </citation>
    <scope>NUCLEOTIDE SEQUENCE</scope>
    <source>
        <strain evidence="2">DA-C8</strain>
    </source>
</reference>
<dbReference type="SUPFAM" id="SSF88713">
    <property type="entry name" value="Glycoside hydrolase/deacetylase"/>
    <property type="match status" value="1"/>
</dbReference>
<protein>
    <submittedName>
        <fullName evidence="2">Polysaccharide deacetylase</fullName>
    </submittedName>
</protein>
<feature type="domain" description="NodB homology" evidence="1">
    <location>
        <begin position="44"/>
        <end position="289"/>
    </location>
</feature>
<dbReference type="PANTHER" id="PTHR47561:SF1">
    <property type="entry name" value="POLYSACCHARIDE DEACETYLASE FAMILY PROTEIN (AFU_ORTHOLOGUE AFUA_6G05030)"/>
    <property type="match status" value="1"/>
</dbReference>
<dbReference type="Gene3D" id="3.20.20.370">
    <property type="entry name" value="Glycoside hydrolase/deacetylase"/>
    <property type="match status" value="1"/>
</dbReference>
<sequence length="289" mass="33048">MSANGSIHERTYRWPDGKRSAAAFSIDFDGETPYLWRTRHAPSSAIAELEQRAFGPRQGIYRILEMLAHLEIRASVFIPGWIADKYPEAVEAIAAGGHEIGLHGYLHENVQALSTEEIEETIVQGKEAIERIIGPRPMGYRSPSWELTPQTIELLKRHGILYDSSLMGFDHPYWIDGLPEVPVQWLLDDAIYFRFFGGYAGPPPTNPQMVTDLWRQEFEGIKRFGGLFLLTVHSWLSGRGSRILALEKMLSKMREDPEIWWATCAEIAAYHSQHYVGQFHVSTKEWQHD</sequence>
<dbReference type="Proteomes" id="UP000654993">
    <property type="component" value="Unassembled WGS sequence"/>
</dbReference>
<evidence type="ECO:0000313" key="2">
    <source>
        <dbReference type="EMBL" id="GFR37601.1"/>
    </source>
</evidence>
<proteinExistence type="predicted"/>
<accession>A0A916QBB6</accession>
<dbReference type="PROSITE" id="PS51677">
    <property type="entry name" value="NODB"/>
    <property type="match status" value="1"/>
</dbReference>
<gene>
    <name evidence="2" type="ORF">PRECH8_08970</name>
</gene>
<dbReference type="EMBL" id="BMAQ01000006">
    <property type="protein sequence ID" value="GFR37601.1"/>
    <property type="molecule type" value="Genomic_DNA"/>
</dbReference>
<comment type="caution">
    <text evidence="2">The sequence shown here is derived from an EMBL/GenBank/DDBJ whole genome shotgun (WGS) entry which is preliminary data.</text>
</comment>
<dbReference type="InterPro" id="IPR011330">
    <property type="entry name" value="Glyco_hydro/deAcase_b/a-brl"/>
</dbReference>
<keyword evidence="3" id="KW-1185">Reference proteome</keyword>